<dbReference type="EMBL" id="QJJG01000004">
    <property type="protein sequence ID" value="PXW47093.1"/>
    <property type="molecule type" value="Genomic_DNA"/>
</dbReference>
<dbReference type="Proteomes" id="UP000247485">
    <property type="component" value="Unassembled WGS sequence"/>
</dbReference>
<protein>
    <submittedName>
        <fullName evidence="1">Uncharacterized protein</fullName>
    </submittedName>
</protein>
<gene>
    <name evidence="1" type="ORF">DET57_104152</name>
</gene>
<accession>A0A318G5Z6</accession>
<evidence type="ECO:0000313" key="1">
    <source>
        <dbReference type="EMBL" id="PXW47093.1"/>
    </source>
</evidence>
<reference evidence="1 2" key="1">
    <citation type="submission" date="2018-05" db="EMBL/GenBank/DDBJ databases">
        <title>Freshwater and sediment microbial communities from various areas in North America, analyzing microbe dynamics in response to fracking.</title>
        <authorList>
            <person name="Lamendella R."/>
        </authorList>
    </citation>
    <scope>NUCLEOTIDE SEQUENCE [LARGE SCALE GENOMIC DNA]</scope>
    <source>
        <strain evidence="1 2">67</strain>
    </source>
</reference>
<evidence type="ECO:0000313" key="2">
    <source>
        <dbReference type="Proteomes" id="UP000247485"/>
    </source>
</evidence>
<dbReference type="AlphaFoldDB" id="A0A318G5Z6"/>
<organism evidence="1 2">
    <name type="scientific">Klebsiella oxytoca</name>
    <dbReference type="NCBI Taxonomy" id="571"/>
    <lineage>
        <taxon>Bacteria</taxon>
        <taxon>Pseudomonadati</taxon>
        <taxon>Pseudomonadota</taxon>
        <taxon>Gammaproteobacteria</taxon>
        <taxon>Enterobacterales</taxon>
        <taxon>Enterobacteriaceae</taxon>
        <taxon>Klebsiella/Raoultella group</taxon>
        <taxon>Klebsiella</taxon>
    </lineage>
</organism>
<proteinExistence type="predicted"/>
<sequence>MLLKYKYLFVLPLRSQESVKAVGKCWNSQLIGDKQSCGWVVGN</sequence>
<comment type="caution">
    <text evidence="1">The sequence shown here is derived from an EMBL/GenBank/DDBJ whole genome shotgun (WGS) entry which is preliminary data.</text>
</comment>
<name>A0A318G5Z6_KLEOX</name>